<name>A0ABQ8U3K6_9EUKA</name>
<keyword evidence="2" id="KW-1185">Reference proteome</keyword>
<reference evidence="1" key="1">
    <citation type="journal article" date="2022" name="bioRxiv">
        <title>Genomics of Preaxostyla Flagellates Illuminates Evolutionary Transitions and the Path Towards Mitochondrial Loss.</title>
        <authorList>
            <person name="Novak L.V.F."/>
            <person name="Treitli S.C."/>
            <person name="Pyrih J."/>
            <person name="Halakuc P."/>
            <person name="Pipaliya S.V."/>
            <person name="Vacek V."/>
            <person name="Brzon O."/>
            <person name="Soukal P."/>
            <person name="Eme L."/>
            <person name="Dacks J.B."/>
            <person name="Karnkowska A."/>
            <person name="Elias M."/>
            <person name="Hampl V."/>
        </authorList>
    </citation>
    <scope>NUCLEOTIDE SEQUENCE</scope>
    <source>
        <strain evidence="1">RCP-MX</strain>
    </source>
</reference>
<comment type="caution">
    <text evidence="1">The sequence shown here is derived from an EMBL/GenBank/DDBJ whole genome shotgun (WGS) entry which is preliminary data.</text>
</comment>
<dbReference type="Proteomes" id="UP001141327">
    <property type="component" value="Unassembled WGS sequence"/>
</dbReference>
<dbReference type="EMBL" id="JAPMOS010000299">
    <property type="protein sequence ID" value="KAJ4453203.1"/>
    <property type="molecule type" value="Genomic_DNA"/>
</dbReference>
<evidence type="ECO:0000313" key="1">
    <source>
        <dbReference type="EMBL" id="KAJ4453203.1"/>
    </source>
</evidence>
<protein>
    <submittedName>
        <fullName evidence="1">Uncharacterized protein</fullName>
    </submittedName>
</protein>
<sequence>MNFKPLSESKQIALELFQGLCQRYYRLKDQLMTIYNNEIHEMLKILEDDYKRKDSPTHCIYPDSSTLIGKTRHVCDFLTCNKHSSDIITRLHNEWQFFVWKKDYLNEIHMNFEESIVPYIEDYHIDVIVFRIIHISNLITLISNELVPSSIFITHSKYYNDRDMDITYQITREKVLMTKDQTAAACYGSSIYEIIAHPTVCTVDDQLLLRQMRGMLKVNFNECVPRLYSTNTLDFNRYLDGNERSFSRRDKDPDNFVTHQNFLYHPNIYFTNCKGRDFHWESIKHRHTF</sequence>
<evidence type="ECO:0000313" key="2">
    <source>
        <dbReference type="Proteomes" id="UP001141327"/>
    </source>
</evidence>
<gene>
    <name evidence="1" type="ORF">PAPYR_12397</name>
</gene>
<accession>A0ABQ8U3K6</accession>
<proteinExistence type="predicted"/>
<organism evidence="1 2">
    <name type="scientific">Paratrimastix pyriformis</name>
    <dbReference type="NCBI Taxonomy" id="342808"/>
    <lineage>
        <taxon>Eukaryota</taxon>
        <taxon>Metamonada</taxon>
        <taxon>Preaxostyla</taxon>
        <taxon>Paratrimastigidae</taxon>
        <taxon>Paratrimastix</taxon>
    </lineage>
</organism>